<evidence type="ECO:0000313" key="2">
    <source>
        <dbReference type="Proteomes" id="UP000574717"/>
    </source>
</evidence>
<reference evidence="1 2" key="1">
    <citation type="journal article" date="2020" name="Front. Microbiol.">
        <title>Single-cell genomics of novel Actinobacteria with the Wood-Ljungdahl pathway discovered in a serpentinizing system.</title>
        <authorList>
            <person name="Merino N."/>
            <person name="Kawai M."/>
            <person name="Boyd E.S."/>
            <person name="Colman D.R."/>
            <person name="McGlynn S.E."/>
            <person name="Nealson K.H."/>
            <person name="Kurokawa K."/>
            <person name="Hongoh Y."/>
        </authorList>
    </citation>
    <scope>NUCLEOTIDE SEQUENCE [LARGE SCALE GENOMIC DNA]</scope>
    <source>
        <strain evidence="1 2">S03</strain>
    </source>
</reference>
<accession>A0A6V8NK84</accession>
<dbReference type="Proteomes" id="UP000574717">
    <property type="component" value="Unassembled WGS sequence"/>
</dbReference>
<dbReference type="RefSeq" id="WP_219853592.1">
    <property type="nucleotide sequence ID" value="NZ_BLRU01000478.1"/>
</dbReference>
<comment type="caution">
    <text evidence="1">The sequence shown here is derived from an EMBL/GenBank/DDBJ whole genome shotgun (WGS) entry which is preliminary data.</text>
</comment>
<dbReference type="AlphaFoldDB" id="A0A6V8NK84"/>
<evidence type="ECO:0000313" key="1">
    <source>
        <dbReference type="EMBL" id="GFP20507.1"/>
    </source>
</evidence>
<gene>
    <name evidence="1" type="ORF">HKBW3S03_02010</name>
</gene>
<protein>
    <submittedName>
        <fullName evidence="1">Uncharacterized protein</fullName>
    </submittedName>
</protein>
<dbReference type="EMBL" id="BLRU01000478">
    <property type="protein sequence ID" value="GFP20507.1"/>
    <property type="molecule type" value="Genomic_DNA"/>
</dbReference>
<feature type="non-terminal residue" evidence="1">
    <location>
        <position position="1"/>
    </location>
</feature>
<organism evidence="1 2">
    <name type="scientific">Candidatus Hakubella thermalkaliphila</name>
    <dbReference type="NCBI Taxonomy" id="2754717"/>
    <lineage>
        <taxon>Bacteria</taxon>
        <taxon>Bacillati</taxon>
        <taxon>Actinomycetota</taxon>
        <taxon>Actinomycetota incertae sedis</taxon>
        <taxon>Candidatus Hakubellales</taxon>
        <taxon>Candidatus Hakubellaceae</taxon>
        <taxon>Candidatus Hakubella</taxon>
    </lineage>
</organism>
<sequence>IDHTPEIREVIMVVGRKCLNCQHFVPYADNPQNGLCFVADFSGETVSSGECPFFEARPPAHQ</sequence>
<proteinExistence type="predicted"/>
<name>A0A6V8NK84_9ACTN</name>